<dbReference type="CDD" id="cd22892">
    <property type="entry name" value="DRWD-C_Knl1"/>
    <property type="match status" value="1"/>
</dbReference>
<reference evidence="4" key="3">
    <citation type="submission" date="2025-09" db="UniProtKB">
        <authorList>
            <consortium name="Ensembl"/>
        </authorList>
    </citation>
    <scope>IDENTIFICATION</scope>
</reference>
<name>A0A4X2KM85_VOMUR</name>
<dbReference type="STRING" id="29139.ENSVURP00010010470"/>
<dbReference type="OMA" id="FEITFSL"/>
<keyword evidence="5" id="KW-1185">Reference proteome</keyword>
<keyword evidence="2" id="KW-0732">Signal</keyword>
<evidence type="ECO:0000259" key="3">
    <source>
        <dbReference type="Pfam" id="PF18210"/>
    </source>
</evidence>
<evidence type="ECO:0000313" key="5">
    <source>
        <dbReference type="Proteomes" id="UP000314987"/>
    </source>
</evidence>
<dbReference type="GeneTree" id="ENSGT00410000025918"/>
<reference evidence="4" key="2">
    <citation type="submission" date="2025-08" db="UniProtKB">
        <authorList>
            <consortium name="Ensembl"/>
        </authorList>
    </citation>
    <scope>IDENTIFICATION</scope>
</reference>
<dbReference type="CDD" id="cd22817">
    <property type="entry name" value="DRWD-N_Knl1"/>
    <property type="match status" value="1"/>
</dbReference>
<feature type="domain" description="Knl1 C-terminal RWD" evidence="3">
    <location>
        <begin position="24"/>
        <end position="177"/>
    </location>
</feature>
<proteinExistence type="predicted"/>
<dbReference type="Proteomes" id="UP000314987">
    <property type="component" value="Unassembled WGS sequence"/>
</dbReference>
<dbReference type="GO" id="GO:0005634">
    <property type="term" value="C:nucleus"/>
    <property type="evidence" value="ECO:0007669"/>
    <property type="project" value="TreeGrafter"/>
</dbReference>
<dbReference type="Pfam" id="PF18210">
    <property type="entry name" value="Knl1_RWD_C"/>
    <property type="match status" value="1"/>
</dbReference>
<dbReference type="PANTHER" id="PTHR16520:SF3">
    <property type="entry name" value="KINETOCHORE SCAFFOLD 1"/>
    <property type="match status" value="1"/>
</dbReference>
<feature type="chain" id="PRO_5021237788" description="Knl1 C-terminal RWD domain-containing protein" evidence="2">
    <location>
        <begin position="28"/>
        <end position="279"/>
    </location>
</feature>
<dbReference type="InterPro" id="IPR037388">
    <property type="entry name" value="Blinkin"/>
</dbReference>
<accession>A0A4X2KM85</accession>
<dbReference type="AlphaFoldDB" id="A0A4X2KM85"/>
<keyword evidence="1" id="KW-0175">Coiled coil</keyword>
<evidence type="ECO:0000313" key="4">
    <source>
        <dbReference type="Ensembl" id="ENSVURP00010010470.1"/>
    </source>
</evidence>
<feature type="signal peptide" evidence="2">
    <location>
        <begin position="1"/>
        <end position="27"/>
    </location>
</feature>
<dbReference type="GO" id="GO:0008608">
    <property type="term" value="P:attachment of spindle microtubules to kinetochore"/>
    <property type="evidence" value="ECO:0007669"/>
    <property type="project" value="InterPro"/>
</dbReference>
<feature type="coiled-coil region" evidence="1">
    <location>
        <begin position="15"/>
        <end position="56"/>
    </location>
</feature>
<evidence type="ECO:0000256" key="1">
    <source>
        <dbReference type="SAM" id="Coils"/>
    </source>
</evidence>
<dbReference type="PANTHER" id="PTHR16520">
    <property type="entry name" value="KINETOCHORE SCAFFOLD 1"/>
    <property type="match status" value="1"/>
</dbReference>
<protein>
    <recommendedName>
        <fullName evidence="3">Knl1 C-terminal RWD domain-containing protein</fullName>
    </recommendedName>
</protein>
<dbReference type="InterPro" id="IPR040850">
    <property type="entry name" value="Knl1_RWD_C"/>
</dbReference>
<dbReference type="Ensembl" id="ENSVURT00010011872.1">
    <property type="protein sequence ID" value="ENSVURP00010010470.1"/>
    <property type="gene ID" value="ENSVURG00010008093.1"/>
</dbReference>
<sequence length="279" mass="32127">NVFIRNIIFSLSLSLSLSLSELEQLQAEEEELKRNISEVEIERQQALAQINSLRREASRTKECLEKFNCSEWEIIEWSDSQAVFTFLYDSIELTITFGEPVDGLPFLSKTCRKIVDINFETLLHENKAPPSSLLVHRLIFQFIEDQGSWKNKCITQHHVPKMLQEISLVVSRCRLLGEEIEFLNRWGPNYNLMNIDVNNTEVKLLFSSSAAFAKFELTLTLSAHYPSVPLSFTIQNLIGNIDQDKIAAILSNVPLDNSYLKTAVKYIYQDLLQDPHLHH</sequence>
<evidence type="ECO:0000256" key="2">
    <source>
        <dbReference type="SAM" id="SignalP"/>
    </source>
</evidence>
<reference evidence="5" key="1">
    <citation type="submission" date="2018-12" db="EMBL/GenBank/DDBJ databases">
        <authorList>
            <person name="Yazar S."/>
        </authorList>
    </citation>
    <scope>NUCLEOTIDE SEQUENCE [LARGE SCALE GENOMIC DNA]</scope>
</reference>
<dbReference type="GO" id="GO:0034501">
    <property type="term" value="P:protein localization to kinetochore"/>
    <property type="evidence" value="ECO:0007669"/>
    <property type="project" value="InterPro"/>
</dbReference>
<organism evidence="4 5">
    <name type="scientific">Vombatus ursinus</name>
    <name type="common">Common wombat</name>
    <dbReference type="NCBI Taxonomy" id="29139"/>
    <lineage>
        <taxon>Eukaryota</taxon>
        <taxon>Metazoa</taxon>
        <taxon>Chordata</taxon>
        <taxon>Craniata</taxon>
        <taxon>Vertebrata</taxon>
        <taxon>Euteleostomi</taxon>
        <taxon>Mammalia</taxon>
        <taxon>Metatheria</taxon>
        <taxon>Diprotodontia</taxon>
        <taxon>Vombatidae</taxon>
        <taxon>Vombatus</taxon>
    </lineage>
</organism>